<organism evidence="2 3">
    <name type="scientific">Aquarana catesbeiana</name>
    <name type="common">American bullfrog</name>
    <name type="synonym">Rana catesbeiana</name>
    <dbReference type="NCBI Taxonomy" id="8400"/>
    <lineage>
        <taxon>Eukaryota</taxon>
        <taxon>Metazoa</taxon>
        <taxon>Chordata</taxon>
        <taxon>Craniata</taxon>
        <taxon>Vertebrata</taxon>
        <taxon>Euteleostomi</taxon>
        <taxon>Amphibia</taxon>
        <taxon>Batrachia</taxon>
        <taxon>Anura</taxon>
        <taxon>Neobatrachia</taxon>
        <taxon>Ranoidea</taxon>
        <taxon>Ranidae</taxon>
        <taxon>Aquarana</taxon>
    </lineage>
</organism>
<dbReference type="Gene3D" id="2.60.40.10">
    <property type="entry name" value="Immunoglobulins"/>
    <property type="match status" value="1"/>
</dbReference>
<dbReference type="SUPFAM" id="SSF81296">
    <property type="entry name" value="E set domains"/>
    <property type="match status" value="1"/>
</dbReference>
<dbReference type="GO" id="GO:0004866">
    <property type="term" value="F:endopeptidase inhibitor activity"/>
    <property type="evidence" value="ECO:0007669"/>
    <property type="project" value="InterPro"/>
</dbReference>
<proteinExistence type="predicted"/>
<dbReference type="EMBL" id="KZ059825">
    <property type="protein sequence ID" value="PIO13321.1"/>
    <property type="molecule type" value="Genomic_DNA"/>
</dbReference>
<evidence type="ECO:0000313" key="3">
    <source>
        <dbReference type="Proteomes" id="UP000228934"/>
    </source>
</evidence>
<dbReference type="PANTHER" id="PTHR11412:SF173">
    <property type="entry name" value="OVOSTATIN"/>
    <property type="match status" value="1"/>
</dbReference>
<dbReference type="SMART" id="SM01360">
    <property type="entry name" value="A2M"/>
    <property type="match status" value="1"/>
</dbReference>
<dbReference type="Gene3D" id="2.20.130.20">
    <property type="match status" value="1"/>
</dbReference>
<dbReference type="PANTHER" id="PTHR11412">
    <property type="entry name" value="MACROGLOBULIN / COMPLEMENT"/>
    <property type="match status" value="1"/>
</dbReference>
<accession>A0A2G9QDT4</accession>
<feature type="domain" description="Alpha-2-macroglobulin" evidence="1">
    <location>
        <begin position="73"/>
        <end position="163"/>
    </location>
</feature>
<sequence>GIGMHVITDTPSQQPQFCSWSNVFEPVMFGQPSMALAAARPDALAELAPTESITPVPDVAAPVTTMRTYFPEVWFFGLTYVGESGTISNLEVPGTITKWKSDVVCLSNGTGFGMTKYPANFTSFQKMFVDLSLPDSIVRGEIMVLVGSVANYMDKCAKVRVTLQSSDKYAAEPVHTESVKCVCSQERVSYSWKINATSI</sequence>
<dbReference type="InterPro" id="IPR050473">
    <property type="entry name" value="A2M/Complement_sys"/>
</dbReference>
<dbReference type="InterPro" id="IPR001599">
    <property type="entry name" value="Macroglobln_a2"/>
</dbReference>
<reference evidence="3" key="1">
    <citation type="journal article" date="2017" name="Nat. Commun.">
        <title>The North American bullfrog draft genome provides insight into hormonal regulation of long noncoding RNA.</title>
        <authorList>
            <person name="Hammond S.A."/>
            <person name="Warren R.L."/>
            <person name="Vandervalk B.P."/>
            <person name="Kucuk E."/>
            <person name="Khan H."/>
            <person name="Gibb E.A."/>
            <person name="Pandoh P."/>
            <person name="Kirk H."/>
            <person name="Zhao Y."/>
            <person name="Jones M."/>
            <person name="Mungall A.J."/>
            <person name="Coope R."/>
            <person name="Pleasance S."/>
            <person name="Moore R.A."/>
            <person name="Holt R.A."/>
            <person name="Round J.M."/>
            <person name="Ohora S."/>
            <person name="Walle B.V."/>
            <person name="Veldhoen N."/>
            <person name="Helbing C.C."/>
            <person name="Birol I."/>
        </authorList>
    </citation>
    <scope>NUCLEOTIDE SEQUENCE [LARGE SCALE GENOMIC DNA]</scope>
</reference>
<dbReference type="OrthoDB" id="9998011at2759"/>
<keyword evidence="3" id="KW-1185">Reference proteome</keyword>
<feature type="non-terminal residue" evidence="2">
    <location>
        <position position="199"/>
    </location>
</feature>
<name>A0A2G9QDT4_AQUCT</name>
<dbReference type="InterPro" id="IPR014756">
    <property type="entry name" value="Ig_E-set"/>
</dbReference>
<feature type="non-terminal residue" evidence="2">
    <location>
        <position position="1"/>
    </location>
</feature>
<dbReference type="Proteomes" id="UP000228934">
    <property type="component" value="Unassembled WGS sequence"/>
</dbReference>
<dbReference type="Pfam" id="PF00207">
    <property type="entry name" value="A2M"/>
    <property type="match status" value="1"/>
</dbReference>
<evidence type="ECO:0000259" key="1">
    <source>
        <dbReference type="SMART" id="SM01360"/>
    </source>
</evidence>
<gene>
    <name evidence="2" type="ORF">AB205_0215040</name>
</gene>
<dbReference type="AlphaFoldDB" id="A0A2G9QDT4"/>
<dbReference type="InterPro" id="IPR013783">
    <property type="entry name" value="Ig-like_fold"/>
</dbReference>
<evidence type="ECO:0000313" key="2">
    <source>
        <dbReference type="EMBL" id="PIO13321.1"/>
    </source>
</evidence>
<protein>
    <recommendedName>
        <fullName evidence="1">Alpha-2-macroglobulin domain-containing protein</fullName>
    </recommendedName>
</protein>